<name>A0AAE3ERB0_9FLAO</name>
<evidence type="ECO:0000313" key="1">
    <source>
        <dbReference type="EMBL" id="MCF7568954.1"/>
    </source>
</evidence>
<dbReference type="RefSeq" id="WP_237240290.1">
    <property type="nucleotide sequence ID" value="NZ_JAKKDU010000013.1"/>
</dbReference>
<keyword evidence="2" id="KW-1185">Reference proteome</keyword>
<protein>
    <submittedName>
        <fullName evidence="1">Uncharacterized protein</fullName>
    </submittedName>
</protein>
<gene>
    <name evidence="1" type="ORF">L3X37_11355</name>
</gene>
<comment type="caution">
    <text evidence="1">The sequence shown here is derived from an EMBL/GenBank/DDBJ whole genome shotgun (WGS) entry which is preliminary data.</text>
</comment>
<proteinExistence type="predicted"/>
<reference evidence="1" key="1">
    <citation type="submission" date="2022-01" db="EMBL/GenBank/DDBJ databases">
        <title>Draft genome sequence of Sabulilitoribacter arenilitoris KCTC 52401.</title>
        <authorList>
            <person name="Oh J.-S."/>
        </authorList>
    </citation>
    <scope>NUCLEOTIDE SEQUENCE</scope>
    <source>
        <strain evidence="1">HMF6543</strain>
    </source>
</reference>
<dbReference type="AlphaFoldDB" id="A0AAE3ERB0"/>
<dbReference type="Proteomes" id="UP001199795">
    <property type="component" value="Unassembled WGS sequence"/>
</dbReference>
<sequence length="275" mass="32614">MILNKNKLLAVLVNYGDEQLNYLVEVVSGLKRFKYFEVTIIVQSNIPLDIEGIDTVNVITLEDYQLLPLTCRKVIWNNRNNYDVFLYGENDHLFLEKHVEKHLEYEKILPENRITGLIQFEENENGRYYPGYHHHFDWKYNSVETYKGLKFAHFFNTHQASFILSRAQLFKINKSFDFNSLVEDAPLSFMDKVLNKLKKTIKKPLKYPNNYSVKCKVNTDVYDYGGMKKLICISEFEDNLIHHLPNIYIDGLRGRNKFRSREDRMNNALKKLLKK</sequence>
<organism evidence="1 2">
    <name type="scientific">Wocania arenilitoris</name>
    <dbReference type="NCBI Taxonomy" id="2044858"/>
    <lineage>
        <taxon>Bacteria</taxon>
        <taxon>Pseudomonadati</taxon>
        <taxon>Bacteroidota</taxon>
        <taxon>Flavobacteriia</taxon>
        <taxon>Flavobacteriales</taxon>
        <taxon>Flavobacteriaceae</taxon>
        <taxon>Wocania</taxon>
    </lineage>
</organism>
<accession>A0AAE3ERB0</accession>
<evidence type="ECO:0000313" key="2">
    <source>
        <dbReference type="Proteomes" id="UP001199795"/>
    </source>
</evidence>
<dbReference type="EMBL" id="JAKKDU010000013">
    <property type="protein sequence ID" value="MCF7568954.1"/>
    <property type="molecule type" value="Genomic_DNA"/>
</dbReference>